<comment type="caution">
    <text evidence="1">The sequence shown here is derived from an EMBL/GenBank/DDBJ whole genome shotgun (WGS) entry which is preliminary data.</text>
</comment>
<keyword evidence="2" id="KW-1185">Reference proteome</keyword>
<evidence type="ECO:0000313" key="1">
    <source>
        <dbReference type="EMBL" id="RHZ64942.1"/>
    </source>
</evidence>
<dbReference type="VEuPathDB" id="FungiDB:CDV56_108612"/>
<organism evidence="1 2">
    <name type="scientific">Aspergillus thermomutatus</name>
    <name type="common">Neosartorya pseudofischeri</name>
    <dbReference type="NCBI Taxonomy" id="41047"/>
    <lineage>
        <taxon>Eukaryota</taxon>
        <taxon>Fungi</taxon>
        <taxon>Dikarya</taxon>
        <taxon>Ascomycota</taxon>
        <taxon>Pezizomycotina</taxon>
        <taxon>Eurotiomycetes</taxon>
        <taxon>Eurotiomycetidae</taxon>
        <taxon>Eurotiales</taxon>
        <taxon>Aspergillaceae</taxon>
        <taxon>Aspergillus</taxon>
        <taxon>Aspergillus subgen. Fumigati</taxon>
    </lineage>
</organism>
<dbReference type="EMBL" id="NKHU02000020">
    <property type="protein sequence ID" value="RHZ64942.1"/>
    <property type="molecule type" value="Genomic_DNA"/>
</dbReference>
<name>A0A397HPJ6_ASPTH</name>
<reference evidence="1" key="1">
    <citation type="submission" date="2018-08" db="EMBL/GenBank/DDBJ databases">
        <title>Draft genome sequence of azole-resistant Aspergillus thermomutatus (Neosartorya pseudofischeri) strain HMR AF 39, isolated from a human nasal aspirate.</title>
        <authorList>
            <person name="Parent-Michaud M."/>
            <person name="Dufresne P.J."/>
            <person name="Fournier E."/>
            <person name="Martineau C."/>
            <person name="Moreira S."/>
            <person name="Perkins V."/>
            <person name="De Repentigny L."/>
            <person name="Dufresne S.F."/>
        </authorList>
    </citation>
    <scope>NUCLEOTIDE SEQUENCE [LARGE SCALE GENOMIC DNA]</scope>
    <source>
        <strain evidence="1">HMR AF 39</strain>
    </source>
</reference>
<dbReference type="OrthoDB" id="4499963at2759"/>
<dbReference type="GeneID" id="38130586"/>
<proteinExistence type="predicted"/>
<evidence type="ECO:0000313" key="2">
    <source>
        <dbReference type="Proteomes" id="UP000215305"/>
    </source>
</evidence>
<dbReference type="RefSeq" id="XP_026617681.1">
    <property type="nucleotide sequence ID" value="XM_026762231.1"/>
</dbReference>
<protein>
    <submittedName>
        <fullName evidence="1">Uncharacterized protein</fullName>
    </submittedName>
</protein>
<gene>
    <name evidence="1" type="ORF">CDV56_108612</name>
</gene>
<accession>A0A397HPJ6</accession>
<dbReference type="AlphaFoldDB" id="A0A397HPJ6"/>
<dbReference type="Proteomes" id="UP000215305">
    <property type="component" value="Unassembled WGS sequence"/>
</dbReference>
<sequence length="79" mass="9137">MMASVPKTEPLTCFMMGLDFWPRDMCVITLQRFRQDSPKARRFFLGDTTRIMLDNAHSKYAATESNLPLFTLGFELATR</sequence>